<name>A0A914CBB3_9BILA</name>
<sequence>MDHEYDYISEYRNIMKSIFQVTEKTKKVQEFYREFTNRVYKSLTSRVYKELLKYLSGPDTILENWKQDAKLKISDIPERIISEYNNSLQLAKNSIKTIVPVIKNIKPENHDQKEYLAFLFDDLISLLDPNTIANSSKSMRRKLDAILKELKDDIDKILYMLSNFYKQIIYAEEYMSYEICLKRSGLKILLGLFDLTDHTDIVEELRKIDSKLRNWCIHKRMFDEEEITPKMLELDHWWWLSKEQIEK</sequence>
<dbReference type="AlphaFoldDB" id="A0A914CBB3"/>
<dbReference type="Proteomes" id="UP000887540">
    <property type="component" value="Unplaced"/>
</dbReference>
<evidence type="ECO:0000313" key="2">
    <source>
        <dbReference type="WBParaSite" id="ACRNAN_Path_76.g281.t1"/>
    </source>
</evidence>
<dbReference type="WBParaSite" id="ACRNAN_Path_76.g281.t1">
    <property type="protein sequence ID" value="ACRNAN_Path_76.g281.t1"/>
    <property type="gene ID" value="ACRNAN_Path_76.g281"/>
</dbReference>
<proteinExistence type="predicted"/>
<keyword evidence="1" id="KW-1185">Reference proteome</keyword>
<reference evidence="2" key="1">
    <citation type="submission" date="2022-11" db="UniProtKB">
        <authorList>
            <consortium name="WormBaseParasite"/>
        </authorList>
    </citation>
    <scope>IDENTIFICATION</scope>
</reference>
<organism evidence="1 2">
    <name type="scientific">Acrobeloides nanus</name>
    <dbReference type="NCBI Taxonomy" id="290746"/>
    <lineage>
        <taxon>Eukaryota</taxon>
        <taxon>Metazoa</taxon>
        <taxon>Ecdysozoa</taxon>
        <taxon>Nematoda</taxon>
        <taxon>Chromadorea</taxon>
        <taxon>Rhabditida</taxon>
        <taxon>Tylenchina</taxon>
        <taxon>Cephalobomorpha</taxon>
        <taxon>Cephaloboidea</taxon>
        <taxon>Cephalobidae</taxon>
        <taxon>Acrobeloides</taxon>
    </lineage>
</organism>
<protein>
    <submittedName>
        <fullName evidence="2">Uncharacterized protein</fullName>
    </submittedName>
</protein>
<evidence type="ECO:0000313" key="1">
    <source>
        <dbReference type="Proteomes" id="UP000887540"/>
    </source>
</evidence>
<accession>A0A914CBB3</accession>